<feature type="binding site" evidence="8">
    <location>
        <position position="414"/>
    </location>
    <ligand>
        <name>Mg(2+)</name>
        <dbReference type="ChEBI" id="CHEBI:18420"/>
    </ligand>
</feature>
<dbReference type="NCBIfam" id="NF003920">
    <property type="entry name" value="PRK05443.2-1"/>
    <property type="match status" value="1"/>
</dbReference>
<evidence type="ECO:0000256" key="1">
    <source>
        <dbReference type="ARBA" id="ARBA00022553"/>
    </source>
</evidence>
<dbReference type="GO" id="GO:0006799">
    <property type="term" value="P:polyphosphate biosynthetic process"/>
    <property type="evidence" value="ECO:0007669"/>
    <property type="project" value="UniProtKB-UniRule"/>
</dbReference>
<dbReference type="NCBIfam" id="NF003918">
    <property type="entry name" value="PRK05443.1-2"/>
    <property type="match status" value="1"/>
</dbReference>
<dbReference type="Gene3D" id="1.20.58.310">
    <property type="entry name" value="Polyphosphate kinase N-terminal domain"/>
    <property type="match status" value="1"/>
</dbReference>
<dbReference type="Pfam" id="PF02503">
    <property type="entry name" value="PP_kinase"/>
    <property type="match status" value="1"/>
</dbReference>
<feature type="binding site" evidence="8">
    <location>
        <position position="477"/>
    </location>
    <ligand>
        <name>ATP</name>
        <dbReference type="ChEBI" id="CHEBI:30616"/>
    </ligand>
</feature>
<sequence length="711" mass="82028">MRENLYINRERSWLDFNYRVLEEAYDKTNPIMDRFKFLAITASNLDEFFMVRIAGIMDQIGVGYTKKGLDGKTPVEQLTELNAITHEMMKRQYNCLNKSLIPELSQLGIELMEYEDLTPEEQGYVGQYFSEFCYPVLTPQAVDNSRPFPLLKNNQVYLCIQLADTQCDLNKKKKKKGEDEESLMAFLEIPRVLERIVALPKTEEGDNRRYIFIEDIIRPHAGDLFPGYEVRHIGEFRITRNGDLAIDEDEAEDLLIEIEKSIKQRKWGACIKIEIEKGFNKKALKKLMEEMDTPEPYVYELKGALDLTCFMKFQGRPEFEGLRARGWKPMPSADFYGRDDIFEVIREKDRLLHHPYQSFDTVVDFVRQAAMDPDVLAIKQTLYRVSGDSPIIAALIQAAENGKQVTVLVELKARFDEANNIVWAKKLERAGCHVIYGLVGLKIHCKMILVVRKESEGIRRYVHLGTGNYNDVTAGLYTDMGMLTAKESYASDVSTLFNLLSGYSHYTLWNKLEVAPTTMRGAFIRMISREIDNVSMGGKGLIIAKMNALIDDDIVERLYAASQAGVEIHLIIRGMCSLIPGIAGISENIIVHSIVGTFLEHSRIYYFYNQGEEEIYLSSADWMQRNLNRRIETLFPVEDEDLKKELFHILEKTWQDSIKTRIMTKSGEYVRMDKRGKVLLECQDYFCREAEERFDAVKKAIQGTVRENHEE</sequence>
<dbReference type="PANTHER" id="PTHR30218:SF0">
    <property type="entry name" value="POLYPHOSPHATE KINASE"/>
    <property type="match status" value="1"/>
</dbReference>
<evidence type="ECO:0000256" key="5">
    <source>
        <dbReference type="ARBA" id="ARBA00022777"/>
    </source>
</evidence>
<dbReference type="InterPro" id="IPR024953">
    <property type="entry name" value="PP_kinase_middle"/>
</dbReference>
<dbReference type="SUPFAM" id="SSF56024">
    <property type="entry name" value="Phospholipase D/nuclease"/>
    <property type="match status" value="2"/>
</dbReference>
<dbReference type="InterPro" id="IPR036832">
    <property type="entry name" value="PPK_N_dom_sf"/>
</dbReference>
<evidence type="ECO:0000313" key="14">
    <source>
        <dbReference type="EMBL" id="SDX32064.1"/>
    </source>
</evidence>
<feature type="domain" description="Polyphosphate kinase C-terminal" evidence="12">
    <location>
        <begin position="512"/>
        <end position="679"/>
    </location>
</feature>
<dbReference type="NCBIfam" id="NF003921">
    <property type="entry name" value="PRK05443.2-2"/>
    <property type="match status" value="1"/>
</dbReference>
<evidence type="ECO:0000256" key="2">
    <source>
        <dbReference type="ARBA" id="ARBA00022679"/>
    </source>
</evidence>
<dbReference type="FunFam" id="3.30.870.10:FF:000001">
    <property type="entry name" value="Polyphosphate kinase"/>
    <property type="match status" value="1"/>
</dbReference>
<feature type="domain" description="Polyphosphate kinase middle" evidence="10">
    <location>
        <begin position="121"/>
        <end position="313"/>
    </location>
</feature>
<evidence type="ECO:0000313" key="15">
    <source>
        <dbReference type="Proteomes" id="UP000199652"/>
    </source>
</evidence>
<reference evidence="15" key="1">
    <citation type="submission" date="2016-10" db="EMBL/GenBank/DDBJ databases">
        <authorList>
            <person name="Varghese N."/>
            <person name="Submissions S."/>
        </authorList>
    </citation>
    <scope>NUCLEOTIDE SEQUENCE [LARGE SCALE GENOMIC DNA]</scope>
    <source>
        <strain evidence="15">VPI 5359</strain>
    </source>
</reference>
<feature type="binding site" evidence="8">
    <location>
        <position position="573"/>
    </location>
    <ligand>
        <name>ATP</name>
        <dbReference type="ChEBI" id="CHEBI:30616"/>
    </ligand>
</feature>
<dbReference type="RefSeq" id="WP_090242408.1">
    <property type="nucleotide sequence ID" value="NZ_FNOU01000001.1"/>
</dbReference>
<feature type="active site" description="Phosphohistidine intermediate" evidence="8">
    <location>
        <position position="444"/>
    </location>
</feature>
<comment type="catalytic activity">
    <reaction evidence="8 9">
        <text>[phosphate](n) + ATP = [phosphate](n+1) + ADP</text>
        <dbReference type="Rhea" id="RHEA:19573"/>
        <dbReference type="Rhea" id="RHEA-COMP:9859"/>
        <dbReference type="Rhea" id="RHEA-COMP:14280"/>
        <dbReference type="ChEBI" id="CHEBI:16838"/>
        <dbReference type="ChEBI" id="CHEBI:30616"/>
        <dbReference type="ChEBI" id="CHEBI:456216"/>
        <dbReference type="EC" id="2.7.4.1"/>
    </reaction>
</comment>
<keyword evidence="7 8" id="KW-0460">Magnesium</keyword>
<dbReference type="InterPro" id="IPR036830">
    <property type="entry name" value="PP_kinase_middle_dom_sf"/>
</dbReference>
<keyword evidence="2 8" id="KW-0808">Transferase</keyword>
<dbReference type="OrthoDB" id="9761456at2"/>
<dbReference type="CDD" id="cd09168">
    <property type="entry name" value="PLDc_PaPPK1_C2_like"/>
    <property type="match status" value="1"/>
</dbReference>
<feature type="domain" description="Polyphosphate kinase C-terminal" evidence="13">
    <location>
        <begin position="340"/>
        <end position="504"/>
    </location>
</feature>
<dbReference type="PANTHER" id="PTHR30218">
    <property type="entry name" value="POLYPHOSPHATE KINASE"/>
    <property type="match status" value="1"/>
</dbReference>
<dbReference type="InterPro" id="IPR003414">
    <property type="entry name" value="PP_kinase"/>
</dbReference>
<keyword evidence="3 8" id="KW-0479">Metal-binding</keyword>
<evidence type="ECO:0000256" key="4">
    <source>
        <dbReference type="ARBA" id="ARBA00022741"/>
    </source>
</evidence>
<dbReference type="InterPro" id="IPR025200">
    <property type="entry name" value="PPK_C_dom2"/>
</dbReference>
<keyword evidence="4 8" id="KW-0547">Nucleotide-binding</keyword>
<organism evidence="14 15">
    <name type="scientific">Eubacterium barkeri</name>
    <name type="common">Clostridium barkeri</name>
    <dbReference type="NCBI Taxonomy" id="1528"/>
    <lineage>
        <taxon>Bacteria</taxon>
        <taxon>Bacillati</taxon>
        <taxon>Bacillota</taxon>
        <taxon>Clostridia</taxon>
        <taxon>Eubacteriales</taxon>
        <taxon>Eubacteriaceae</taxon>
        <taxon>Eubacterium</taxon>
    </lineage>
</organism>
<dbReference type="GO" id="GO:0009358">
    <property type="term" value="C:polyphosphate kinase complex"/>
    <property type="evidence" value="ECO:0007669"/>
    <property type="project" value="InterPro"/>
</dbReference>
<dbReference type="Proteomes" id="UP000199652">
    <property type="component" value="Unassembled WGS sequence"/>
</dbReference>
<evidence type="ECO:0000256" key="9">
    <source>
        <dbReference type="RuleBase" id="RU003800"/>
    </source>
</evidence>
<gene>
    <name evidence="8" type="primary">ppk</name>
    <name evidence="14" type="ORF">SAMN04488579_101144</name>
</gene>
<dbReference type="SUPFAM" id="SSF143724">
    <property type="entry name" value="PHP14-like"/>
    <property type="match status" value="1"/>
</dbReference>
<name>A0A1H3ASG2_EUBBA</name>
<dbReference type="EC" id="2.7.4.1" evidence="8 9"/>
<protein>
    <recommendedName>
        <fullName evidence="8 9">Polyphosphate kinase</fullName>
        <ecNumber evidence="8 9">2.7.4.1</ecNumber>
    </recommendedName>
    <alternativeName>
        <fullName evidence="8">ATP-polyphosphate phosphotransferase</fullName>
    </alternativeName>
    <alternativeName>
        <fullName evidence="8">Polyphosphoric acid kinase</fullName>
    </alternativeName>
</protein>
<proteinExistence type="inferred from homology"/>
<dbReference type="HAMAP" id="MF_00347">
    <property type="entry name" value="Polyphosphate_kinase"/>
    <property type="match status" value="1"/>
</dbReference>
<evidence type="ECO:0000259" key="13">
    <source>
        <dbReference type="Pfam" id="PF17941"/>
    </source>
</evidence>
<dbReference type="GO" id="GO:0046872">
    <property type="term" value="F:metal ion binding"/>
    <property type="evidence" value="ECO:0007669"/>
    <property type="project" value="UniProtKB-KW"/>
</dbReference>
<evidence type="ECO:0000259" key="11">
    <source>
        <dbReference type="Pfam" id="PF13089"/>
    </source>
</evidence>
<keyword evidence="1 8" id="KW-0597">Phosphoprotein</keyword>
<dbReference type="Pfam" id="PF13089">
    <property type="entry name" value="PP_kinase_N"/>
    <property type="match status" value="1"/>
</dbReference>
<feature type="binding site" evidence="8">
    <location>
        <position position="384"/>
    </location>
    <ligand>
        <name>Mg(2+)</name>
        <dbReference type="ChEBI" id="CHEBI:18420"/>
    </ligand>
</feature>
<keyword evidence="5 8" id="KW-0418">Kinase</keyword>
<keyword evidence="15" id="KW-1185">Reference proteome</keyword>
<dbReference type="InterPro" id="IPR025198">
    <property type="entry name" value="PPK_N_dom"/>
</dbReference>
<dbReference type="EMBL" id="FNOU01000001">
    <property type="protein sequence ID" value="SDX32064.1"/>
    <property type="molecule type" value="Genomic_DNA"/>
</dbReference>
<dbReference type="GO" id="GO:0005524">
    <property type="term" value="F:ATP binding"/>
    <property type="evidence" value="ECO:0007669"/>
    <property type="project" value="UniProtKB-KW"/>
</dbReference>
<dbReference type="SUPFAM" id="SSF140356">
    <property type="entry name" value="PPK N-terminal domain-like"/>
    <property type="match status" value="1"/>
</dbReference>
<evidence type="ECO:0000259" key="12">
    <source>
        <dbReference type="Pfam" id="PF13090"/>
    </source>
</evidence>
<dbReference type="Gene3D" id="3.30.1840.10">
    <property type="entry name" value="Polyphosphate kinase middle domain"/>
    <property type="match status" value="1"/>
</dbReference>
<keyword evidence="6 8" id="KW-0067">ATP-binding</keyword>
<dbReference type="GO" id="GO:0008976">
    <property type="term" value="F:polyphosphate kinase activity"/>
    <property type="evidence" value="ECO:0007669"/>
    <property type="project" value="UniProtKB-UniRule"/>
</dbReference>
<dbReference type="STRING" id="1528.SAMN04488579_101144"/>
<dbReference type="AlphaFoldDB" id="A0A1H3ASG2"/>
<feature type="binding site" evidence="8">
    <location>
        <position position="601"/>
    </location>
    <ligand>
        <name>ATP</name>
        <dbReference type="ChEBI" id="CHEBI:30616"/>
    </ligand>
</feature>
<evidence type="ECO:0000259" key="10">
    <source>
        <dbReference type="Pfam" id="PF02503"/>
    </source>
</evidence>
<evidence type="ECO:0000256" key="8">
    <source>
        <dbReference type="HAMAP-Rule" id="MF_00347"/>
    </source>
</evidence>
<comment type="cofactor">
    <cofactor evidence="8">
        <name>Mg(2+)</name>
        <dbReference type="ChEBI" id="CHEBI:18420"/>
    </cofactor>
</comment>
<accession>A0A1H3ASG2</accession>
<dbReference type="Pfam" id="PF17941">
    <property type="entry name" value="PP_kinase_C_1"/>
    <property type="match status" value="1"/>
</dbReference>
<dbReference type="NCBIfam" id="NF003917">
    <property type="entry name" value="PRK05443.1-1"/>
    <property type="match status" value="1"/>
</dbReference>
<feature type="binding site" evidence="8">
    <location>
        <position position="44"/>
    </location>
    <ligand>
        <name>ATP</name>
        <dbReference type="ChEBI" id="CHEBI:30616"/>
    </ligand>
</feature>
<evidence type="ECO:0000256" key="3">
    <source>
        <dbReference type="ARBA" id="ARBA00022723"/>
    </source>
</evidence>
<dbReference type="PIRSF" id="PIRSF015589">
    <property type="entry name" value="PP_kinase"/>
    <property type="match status" value="1"/>
</dbReference>
<comment type="PTM">
    <text evidence="8 9">An intermediate of this reaction is the autophosphorylated ppk in which a phosphate is covalently linked to a histidine residue through a N-P bond.</text>
</comment>
<dbReference type="Gene3D" id="3.30.870.10">
    <property type="entry name" value="Endonuclease Chain A"/>
    <property type="match status" value="2"/>
</dbReference>
<dbReference type="CDD" id="cd09165">
    <property type="entry name" value="PLDc_PaPPK1_C1_like"/>
    <property type="match status" value="1"/>
</dbReference>
<evidence type="ECO:0000256" key="6">
    <source>
        <dbReference type="ARBA" id="ARBA00022840"/>
    </source>
</evidence>
<comment type="similarity">
    <text evidence="8 9">Belongs to the polyphosphate kinase 1 (PPK1) family.</text>
</comment>
<evidence type="ECO:0000256" key="7">
    <source>
        <dbReference type="ARBA" id="ARBA00022842"/>
    </source>
</evidence>
<dbReference type="InterPro" id="IPR041108">
    <property type="entry name" value="PP_kinase_C_1"/>
</dbReference>
<dbReference type="NCBIfam" id="TIGR03705">
    <property type="entry name" value="poly_P_kin"/>
    <property type="match status" value="1"/>
</dbReference>
<feature type="domain" description="Polyphosphate kinase N-terminal" evidence="11">
    <location>
        <begin position="6"/>
        <end position="111"/>
    </location>
</feature>
<dbReference type="Pfam" id="PF13090">
    <property type="entry name" value="PP_kinase_C"/>
    <property type="match status" value="1"/>
</dbReference>
<comment type="function">
    <text evidence="8 9">Catalyzes the reversible transfer of the terminal phosphate of ATP to form a long-chain polyphosphate (polyP).</text>
</comment>